<keyword evidence="2" id="KW-1185">Reference proteome</keyword>
<dbReference type="AlphaFoldDB" id="A0A1G5FEA4"/>
<proteinExistence type="predicted"/>
<dbReference type="EMBL" id="FMUS01000007">
    <property type="protein sequence ID" value="SCY37612.1"/>
    <property type="molecule type" value="Genomic_DNA"/>
</dbReference>
<sequence length="278" mass="31519">MGRKRLIILIIGLLMIMSLQTGCKNLFGSEQTLEGEKIVLNVLETISEDINGDNSPETIVLIESENIDNNEYTVKLSYGKKQSYTKTFSRIGLVANMSVINSGTSGKGILITINETETLDLSWSEPFYAYKYAAVICDFKDDLIIPYLVESRSSAEGFKIRKSEQKLILHDYMTGFEVEYEPKLIESDILPFQQVDESTLSSQLNNSGFNVVDIREINNDGKDAVVFIKTIPGFTHNSLLGVIEYQYEFVQGEWMLLKQSLLYDYGEAVIYEKTFEIK</sequence>
<evidence type="ECO:0000313" key="2">
    <source>
        <dbReference type="Proteomes" id="UP000198636"/>
    </source>
</evidence>
<dbReference type="Proteomes" id="UP000198636">
    <property type="component" value="Unassembled WGS sequence"/>
</dbReference>
<protein>
    <submittedName>
        <fullName evidence="1">Uncharacterized protein</fullName>
    </submittedName>
</protein>
<evidence type="ECO:0000313" key="1">
    <source>
        <dbReference type="EMBL" id="SCY37612.1"/>
    </source>
</evidence>
<accession>A0A1G5FEA4</accession>
<organism evidence="1 2">
    <name type="scientific">Alkaliphilus peptidifermentans DSM 18978</name>
    <dbReference type="NCBI Taxonomy" id="1120976"/>
    <lineage>
        <taxon>Bacteria</taxon>
        <taxon>Bacillati</taxon>
        <taxon>Bacillota</taxon>
        <taxon>Clostridia</taxon>
        <taxon>Peptostreptococcales</taxon>
        <taxon>Natronincolaceae</taxon>
        <taxon>Alkaliphilus</taxon>
    </lineage>
</organism>
<dbReference type="RefSeq" id="WP_091541565.1">
    <property type="nucleotide sequence ID" value="NZ_FMUS01000007.1"/>
</dbReference>
<gene>
    <name evidence="1" type="ORF">SAMN03080606_01391</name>
</gene>
<reference evidence="1 2" key="1">
    <citation type="submission" date="2016-10" db="EMBL/GenBank/DDBJ databases">
        <authorList>
            <person name="de Groot N.N."/>
        </authorList>
    </citation>
    <scope>NUCLEOTIDE SEQUENCE [LARGE SCALE GENOMIC DNA]</scope>
    <source>
        <strain evidence="1 2">DSM 18978</strain>
    </source>
</reference>
<name>A0A1G5FEA4_9FIRM</name>